<keyword evidence="2" id="KW-0808">Transferase</keyword>
<dbReference type="Pfam" id="PF02635">
    <property type="entry name" value="DsrE"/>
    <property type="match status" value="1"/>
</dbReference>
<gene>
    <name evidence="2" type="primary">tusC</name>
    <name evidence="2" type="ORF">EVJ47_01520</name>
</gene>
<dbReference type="InterPro" id="IPR017462">
    <property type="entry name" value="Sulphur_relay_TusC/DsrF"/>
</dbReference>
<comment type="similarity">
    <text evidence="1">Belongs to the DsrF/TusC family.</text>
</comment>
<protein>
    <submittedName>
        <fullName evidence="2">Sulfurtransferase complex subunit TusC</fullName>
    </submittedName>
</protein>
<dbReference type="InterPro" id="IPR027396">
    <property type="entry name" value="DsrEFH-like"/>
</dbReference>
<dbReference type="PANTHER" id="PTHR38780:SF1">
    <property type="entry name" value="PROTEIN TUSC"/>
    <property type="match status" value="1"/>
</dbReference>
<dbReference type="AlphaFoldDB" id="A0A519BCK7"/>
<dbReference type="Proteomes" id="UP000320813">
    <property type="component" value="Unassembled WGS sequence"/>
</dbReference>
<dbReference type="PANTHER" id="PTHR38780">
    <property type="entry name" value="PROTEIN TUSC"/>
    <property type="match status" value="1"/>
</dbReference>
<evidence type="ECO:0000313" key="2">
    <source>
        <dbReference type="EMBL" id="RZD14984.1"/>
    </source>
</evidence>
<reference evidence="2 3" key="1">
    <citation type="submission" date="2019-01" db="EMBL/GenBank/DDBJ databases">
        <title>Insights into ecological role of a new deltaproteobacterial order Candidatus Sinidesulfobacterales (Sva0485) by metagenomics and metatranscriptomics.</title>
        <authorList>
            <person name="Tan S."/>
            <person name="Liu J."/>
            <person name="Fang Y."/>
            <person name="Hedlund B.P."/>
            <person name="Lian Z.H."/>
            <person name="Huang L.Y."/>
            <person name="Li J.T."/>
            <person name="Huang L.N."/>
            <person name="Li W.J."/>
            <person name="Jiang H.C."/>
            <person name="Dong H.L."/>
            <person name="Shu W.S."/>
        </authorList>
    </citation>
    <scope>NUCLEOTIDE SEQUENCE [LARGE SCALE GENOMIC DNA]</scope>
    <source>
        <strain evidence="2">AP3</strain>
    </source>
</reference>
<sequence length="124" mass="14316">MEEKEKTSVMFICRTAPYGTIFEQEAIEAMIMFGAYEQDINVTFIDDGVFSLKKGQDTALLGKKNFSLTYPILIDDFDISHIYVEKESLEERGLSENDLITEVEIIDRNALRQKMNEMKAFLPF</sequence>
<dbReference type="Gene3D" id="3.40.1260.10">
    <property type="entry name" value="DsrEFH-like"/>
    <property type="match status" value="1"/>
</dbReference>
<evidence type="ECO:0000256" key="1">
    <source>
        <dbReference type="ARBA" id="ARBA00005996"/>
    </source>
</evidence>
<name>A0A519BCK7_9DELT</name>
<evidence type="ECO:0000313" key="3">
    <source>
        <dbReference type="Proteomes" id="UP000320813"/>
    </source>
</evidence>
<proteinExistence type="inferred from homology"/>
<dbReference type="SUPFAM" id="SSF75169">
    <property type="entry name" value="DsrEFH-like"/>
    <property type="match status" value="1"/>
</dbReference>
<dbReference type="InterPro" id="IPR003787">
    <property type="entry name" value="Sulphur_relay_DsrE/F-like"/>
</dbReference>
<dbReference type="NCBIfam" id="NF001238">
    <property type="entry name" value="PRK00211.1"/>
    <property type="match status" value="1"/>
</dbReference>
<organism evidence="2 3">
    <name type="scientific">Candidatus Acidulodesulfobacterium ferriphilum</name>
    <dbReference type="NCBI Taxonomy" id="2597223"/>
    <lineage>
        <taxon>Bacteria</taxon>
        <taxon>Deltaproteobacteria</taxon>
        <taxon>Candidatus Acidulodesulfobacterales</taxon>
        <taxon>Candidatus Acidulodesulfobacterium</taxon>
    </lineage>
</organism>
<dbReference type="NCBIfam" id="TIGR03010">
    <property type="entry name" value="sulf_tusC_dsrF"/>
    <property type="match status" value="1"/>
</dbReference>
<accession>A0A519BCK7</accession>
<comment type="caution">
    <text evidence="2">The sequence shown here is derived from an EMBL/GenBank/DDBJ whole genome shotgun (WGS) entry which is preliminary data.</text>
</comment>
<dbReference type="EMBL" id="SGBD01000001">
    <property type="protein sequence ID" value="RZD14984.1"/>
    <property type="molecule type" value="Genomic_DNA"/>
</dbReference>
<dbReference type="GO" id="GO:0016740">
    <property type="term" value="F:transferase activity"/>
    <property type="evidence" value="ECO:0007669"/>
    <property type="project" value="UniProtKB-KW"/>
</dbReference>